<protein>
    <submittedName>
        <fullName evidence="3">5'-nucleotidase</fullName>
    </submittedName>
</protein>
<organism evidence="3 4">
    <name type="scientific">Amycolatopsis suaedae</name>
    <dbReference type="NCBI Taxonomy" id="2510978"/>
    <lineage>
        <taxon>Bacteria</taxon>
        <taxon>Bacillati</taxon>
        <taxon>Actinomycetota</taxon>
        <taxon>Actinomycetes</taxon>
        <taxon>Pseudonocardiales</taxon>
        <taxon>Pseudonocardiaceae</taxon>
        <taxon>Amycolatopsis</taxon>
    </lineage>
</organism>
<dbReference type="InterPro" id="IPR036412">
    <property type="entry name" value="HAD-like_sf"/>
</dbReference>
<dbReference type="OrthoDB" id="5242740at2"/>
<proteinExistence type="inferred from homology"/>
<feature type="active site" description="Proton donor" evidence="2">
    <location>
        <position position="14"/>
    </location>
</feature>
<comment type="caution">
    <text evidence="3">The sequence shown here is derived from an EMBL/GenBank/DDBJ whole genome shotgun (WGS) entry which is preliminary data.</text>
</comment>
<evidence type="ECO:0000313" key="3">
    <source>
        <dbReference type="EMBL" id="RZQ62723.1"/>
    </source>
</evidence>
<dbReference type="InterPro" id="IPR010708">
    <property type="entry name" value="5'(3')-deoxyribonucleotidase"/>
</dbReference>
<dbReference type="GO" id="GO:0009264">
    <property type="term" value="P:deoxyribonucleotide catabolic process"/>
    <property type="evidence" value="ECO:0007669"/>
    <property type="project" value="InterPro"/>
</dbReference>
<dbReference type="AlphaFoldDB" id="A0A4Q7J8M0"/>
<gene>
    <name evidence="3" type="ORF">EWH70_17335</name>
</gene>
<keyword evidence="4" id="KW-1185">Reference proteome</keyword>
<reference evidence="3 4" key="1">
    <citation type="submission" date="2019-02" db="EMBL/GenBank/DDBJ databases">
        <title>Draft genome sequence of Amycolatopsis sp. 8-3EHSu isolated from roots of Suaeda maritima.</title>
        <authorList>
            <person name="Duangmal K."/>
            <person name="Chantavorakit T."/>
        </authorList>
    </citation>
    <scope>NUCLEOTIDE SEQUENCE [LARGE SCALE GENOMIC DNA]</scope>
    <source>
        <strain evidence="3 4">8-3EHSu</strain>
    </source>
</reference>
<dbReference type="Proteomes" id="UP000292003">
    <property type="component" value="Unassembled WGS sequence"/>
</dbReference>
<dbReference type="SUPFAM" id="SSF56784">
    <property type="entry name" value="HAD-like"/>
    <property type="match status" value="1"/>
</dbReference>
<name>A0A4Q7J8M0_9PSEU</name>
<evidence type="ECO:0000313" key="4">
    <source>
        <dbReference type="Proteomes" id="UP000292003"/>
    </source>
</evidence>
<accession>A0A4Q7J8M0</accession>
<dbReference type="GO" id="GO:0008253">
    <property type="term" value="F:5'-nucleotidase activity"/>
    <property type="evidence" value="ECO:0007669"/>
    <property type="project" value="InterPro"/>
</dbReference>
<feature type="active site" description="Nucleophile" evidence="2">
    <location>
        <position position="12"/>
    </location>
</feature>
<comment type="similarity">
    <text evidence="1">Belongs to the 5'(3')-deoxyribonucleotidase family.</text>
</comment>
<evidence type="ECO:0000256" key="2">
    <source>
        <dbReference type="PIRSR" id="PIRSR610708-1"/>
    </source>
</evidence>
<dbReference type="InterPro" id="IPR023214">
    <property type="entry name" value="HAD_sf"/>
</dbReference>
<dbReference type="Pfam" id="PF06941">
    <property type="entry name" value="NT5C"/>
    <property type="match status" value="1"/>
</dbReference>
<dbReference type="Gene3D" id="3.40.50.1000">
    <property type="entry name" value="HAD superfamily/HAD-like"/>
    <property type="match status" value="1"/>
</dbReference>
<evidence type="ECO:0000256" key="1">
    <source>
        <dbReference type="ARBA" id="ARBA00009589"/>
    </source>
</evidence>
<dbReference type="RefSeq" id="WP_130476461.1">
    <property type="nucleotide sequence ID" value="NZ_SFCC01000008.1"/>
</dbReference>
<dbReference type="EMBL" id="SFCC01000008">
    <property type="protein sequence ID" value="RZQ62723.1"/>
    <property type="molecule type" value="Genomic_DNA"/>
</dbReference>
<sequence length="219" mass="25348">MTTEDQFVLGVDLDGVCADFYGKMREVVAYWRGVDPDTLPRDVSYGLPQWGVSSLDEYKRIHRYAVKECRLFLDVHPIAGCVQSLRRLSTEGVRIRVITHRIFISYFHKTAVKQTVEWLDRHAIPYWDLCFMKEKGHVNADIYIEDGEENIRKLEKHNRAVVAFTNSTNARMHPAPVMRAETWAEAEDFVRRAYYSWRSRRNLSLPPGPGYPPTGTVAV</sequence>